<feature type="signal peptide" evidence="1">
    <location>
        <begin position="1"/>
        <end position="24"/>
    </location>
</feature>
<evidence type="ECO:0000259" key="2">
    <source>
        <dbReference type="Pfam" id="PF14344"/>
    </source>
</evidence>
<keyword evidence="4" id="KW-1185">Reference proteome</keyword>
<feature type="chain" id="PRO_5045864949" evidence="1">
    <location>
        <begin position="25"/>
        <end position="261"/>
    </location>
</feature>
<sequence length="261" mass="25857">MLVAALAAAAGVATTTVAATVAQAAPGSAPATAELFVVQGLPDRALDVVVDGRTVAEDVATSEVVGPFEVPVGARTLTVSDDGEVVLESSVTSAAGESHDVVVHQATSSSAPPVTTVFDNDLTAVPRGKSRLTVAHTAAVAPADIRVDGEVLFANVANGESLEVVVPAGTYAVDIVPTGQEGPAVLGPLDLQVRGGSVTQVYAVGDPEAQSMNVATHVLSTSTSGSAAPDLVDTGSGGQAVGATPAHGTAWEPVRSLALLR</sequence>
<evidence type="ECO:0000313" key="3">
    <source>
        <dbReference type="EMBL" id="GAA4690554.1"/>
    </source>
</evidence>
<dbReference type="Pfam" id="PF14344">
    <property type="entry name" value="DUF4397"/>
    <property type="match status" value="1"/>
</dbReference>
<gene>
    <name evidence="3" type="ORF">GCM10023226_30530</name>
</gene>
<keyword evidence="1" id="KW-0732">Signal</keyword>
<dbReference type="InterPro" id="IPR025510">
    <property type="entry name" value="DUF4397"/>
</dbReference>
<protein>
    <submittedName>
        <fullName evidence="3">DUF4397 domain-containing protein</fullName>
    </submittedName>
</protein>
<evidence type="ECO:0000256" key="1">
    <source>
        <dbReference type="SAM" id="SignalP"/>
    </source>
</evidence>
<dbReference type="EMBL" id="BAABIM010000003">
    <property type="protein sequence ID" value="GAA4690554.1"/>
    <property type="molecule type" value="Genomic_DNA"/>
</dbReference>
<accession>A0ABP8WLE9</accession>
<comment type="caution">
    <text evidence="3">The sequence shown here is derived from an EMBL/GenBank/DDBJ whole genome shotgun (WGS) entry which is preliminary data.</text>
</comment>
<evidence type="ECO:0000313" key="4">
    <source>
        <dbReference type="Proteomes" id="UP001500621"/>
    </source>
</evidence>
<reference evidence="4" key="1">
    <citation type="journal article" date="2019" name="Int. J. Syst. Evol. Microbiol.">
        <title>The Global Catalogue of Microorganisms (GCM) 10K type strain sequencing project: providing services to taxonomists for standard genome sequencing and annotation.</title>
        <authorList>
            <consortium name="The Broad Institute Genomics Platform"/>
            <consortium name="The Broad Institute Genome Sequencing Center for Infectious Disease"/>
            <person name="Wu L."/>
            <person name="Ma J."/>
        </authorList>
    </citation>
    <scope>NUCLEOTIDE SEQUENCE [LARGE SCALE GENOMIC DNA]</scope>
    <source>
        <strain evidence="4">JCM 18127</strain>
    </source>
</reference>
<feature type="domain" description="DUF4397" evidence="2">
    <location>
        <begin position="34"/>
        <end position="143"/>
    </location>
</feature>
<organism evidence="3 4">
    <name type="scientific">Nocardioides nanhaiensis</name>
    <dbReference type="NCBI Taxonomy" id="1476871"/>
    <lineage>
        <taxon>Bacteria</taxon>
        <taxon>Bacillati</taxon>
        <taxon>Actinomycetota</taxon>
        <taxon>Actinomycetes</taxon>
        <taxon>Propionibacteriales</taxon>
        <taxon>Nocardioidaceae</taxon>
        <taxon>Nocardioides</taxon>
    </lineage>
</organism>
<dbReference type="Proteomes" id="UP001500621">
    <property type="component" value="Unassembled WGS sequence"/>
</dbReference>
<name>A0ABP8WLE9_9ACTN</name>
<proteinExistence type="predicted"/>